<evidence type="ECO:0000256" key="2">
    <source>
        <dbReference type="PROSITE-ProRule" id="PRU00335"/>
    </source>
</evidence>
<evidence type="ECO:0000259" key="3">
    <source>
        <dbReference type="PROSITE" id="PS50977"/>
    </source>
</evidence>
<organism evidence="4 5">
    <name type="scientific">Anaerovorax odorimutans</name>
    <dbReference type="NCBI Taxonomy" id="109327"/>
    <lineage>
        <taxon>Bacteria</taxon>
        <taxon>Bacillati</taxon>
        <taxon>Bacillota</taxon>
        <taxon>Clostridia</taxon>
        <taxon>Peptostreptococcales</taxon>
        <taxon>Anaerovoracaceae</taxon>
        <taxon>Anaerovorax</taxon>
    </lineage>
</organism>
<evidence type="ECO:0000256" key="1">
    <source>
        <dbReference type="ARBA" id="ARBA00023125"/>
    </source>
</evidence>
<dbReference type="Pfam" id="PF00440">
    <property type="entry name" value="TetR_N"/>
    <property type="match status" value="1"/>
</dbReference>
<sequence length="187" mass="21693">MPKQKITKEEILSAAFQLLRKKGLEAVNARSVAKEAGCSVQPIYSSYTNMDELLKELFEYCRSYQLDYVRNQLDEENYFGSAGRGHILFAREEKNLFRFLFLSRFVRGRSLEDIYKQYGIPEVTGSIEKMLGLTFDEARQLYLDLMIYTHGIAAMLATDALDTADEDIHRNVDHAYHAFLEEARRKK</sequence>
<dbReference type="PROSITE" id="PS50977">
    <property type="entry name" value="HTH_TETR_2"/>
    <property type="match status" value="1"/>
</dbReference>
<dbReference type="Gene3D" id="1.10.357.10">
    <property type="entry name" value="Tetracycline Repressor, domain 2"/>
    <property type="match status" value="1"/>
</dbReference>
<feature type="domain" description="HTH tetR-type" evidence="3">
    <location>
        <begin position="5"/>
        <end position="65"/>
    </location>
</feature>
<dbReference type="PRINTS" id="PR00455">
    <property type="entry name" value="HTHTETR"/>
</dbReference>
<dbReference type="SUPFAM" id="SSF46689">
    <property type="entry name" value="Homeodomain-like"/>
    <property type="match status" value="1"/>
</dbReference>
<dbReference type="InterPro" id="IPR001647">
    <property type="entry name" value="HTH_TetR"/>
</dbReference>
<gene>
    <name evidence="4" type="ORF">NE619_07935</name>
</gene>
<keyword evidence="5" id="KW-1185">Reference proteome</keyword>
<feature type="DNA-binding region" description="H-T-H motif" evidence="2">
    <location>
        <begin position="28"/>
        <end position="47"/>
    </location>
</feature>
<dbReference type="InterPro" id="IPR009057">
    <property type="entry name" value="Homeodomain-like_sf"/>
</dbReference>
<dbReference type="EMBL" id="JANFXK010000007">
    <property type="protein sequence ID" value="MCQ4636656.1"/>
    <property type="molecule type" value="Genomic_DNA"/>
</dbReference>
<evidence type="ECO:0000313" key="5">
    <source>
        <dbReference type="Proteomes" id="UP001524502"/>
    </source>
</evidence>
<comment type="caution">
    <text evidence="4">The sequence shown here is derived from an EMBL/GenBank/DDBJ whole genome shotgun (WGS) entry which is preliminary data.</text>
</comment>
<name>A0ABT1RP15_9FIRM</name>
<protein>
    <submittedName>
        <fullName evidence="4">TetR/AcrR family transcriptional regulator</fullName>
    </submittedName>
</protein>
<dbReference type="SUPFAM" id="SSF48498">
    <property type="entry name" value="Tetracyclin repressor-like, C-terminal domain"/>
    <property type="match status" value="1"/>
</dbReference>
<dbReference type="RefSeq" id="WP_256131850.1">
    <property type="nucleotide sequence ID" value="NZ_JANFXK010000007.1"/>
</dbReference>
<proteinExistence type="predicted"/>
<reference evidence="4 5" key="1">
    <citation type="submission" date="2022-06" db="EMBL/GenBank/DDBJ databases">
        <title>Isolation of gut microbiota from human fecal samples.</title>
        <authorList>
            <person name="Pamer E.G."/>
            <person name="Barat B."/>
            <person name="Waligurski E."/>
            <person name="Medina S."/>
            <person name="Paddock L."/>
            <person name="Mostad J."/>
        </authorList>
    </citation>
    <scope>NUCLEOTIDE SEQUENCE [LARGE SCALE GENOMIC DNA]</scope>
    <source>
        <strain evidence="4 5">SL.3.17</strain>
    </source>
</reference>
<dbReference type="Proteomes" id="UP001524502">
    <property type="component" value="Unassembled WGS sequence"/>
</dbReference>
<keyword evidence="1 2" id="KW-0238">DNA-binding</keyword>
<dbReference type="InterPro" id="IPR036271">
    <property type="entry name" value="Tet_transcr_reg_TetR-rel_C_sf"/>
</dbReference>
<accession>A0ABT1RP15</accession>
<evidence type="ECO:0000313" key="4">
    <source>
        <dbReference type="EMBL" id="MCQ4636656.1"/>
    </source>
</evidence>